<evidence type="ECO:0008006" key="11">
    <source>
        <dbReference type="Google" id="ProtNLM"/>
    </source>
</evidence>
<evidence type="ECO:0000256" key="5">
    <source>
        <dbReference type="ARBA" id="ARBA00022989"/>
    </source>
</evidence>
<evidence type="ECO:0000256" key="3">
    <source>
        <dbReference type="ARBA" id="ARBA00022475"/>
    </source>
</evidence>
<organism evidence="9 10">
    <name type="scientific">Acanthoscelides obtectus</name>
    <name type="common">Bean weevil</name>
    <name type="synonym">Bruchus obtectus</name>
    <dbReference type="NCBI Taxonomy" id="200917"/>
    <lineage>
        <taxon>Eukaryota</taxon>
        <taxon>Metazoa</taxon>
        <taxon>Ecdysozoa</taxon>
        <taxon>Arthropoda</taxon>
        <taxon>Hexapoda</taxon>
        <taxon>Insecta</taxon>
        <taxon>Pterygota</taxon>
        <taxon>Neoptera</taxon>
        <taxon>Endopterygota</taxon>
        <taxon>Coleoptera</taxon>
        <taxon>Polyphaga</taxon>
        <taxon>Cucujiformia</taxon>
        <taxon>Chrysomeloidea</taxon>
        <taxon>Chrysomelidae</taxon>
        <taxon>Bruchinae</taxon>
        <taxon>Bruchini</taxon>
        <taxon>Acanthoscelides</taxon>
    </lineage>
</organism>
<evidence type="ECO:0000256" key="1">
    <source>
        <dbReference type="ARBA" id="ARBA00004651"/>
    </source>
</evidence>
<feature type="binding site" evidence="7">
    <location>
        <position position="224"/>
    </location>
    <ligand>
        <name>Zn(2+)</name>
        <dbReference type="ChEBI" id="CHEBI:29105"/>
    </ligand>
</feature>
<reference evidence="9" key="1">
    <citation type="submission" date="2022-03" db="EMBL/GenBank/DDBJ databases">
        <authorList>
            <person name="Sayadi A."/>
        </authorList>
    </citation>
    <scope>NUCLEOTIDE SEQUENCE</scope>
</reference>
<keyword evidence="4 8" id="KW-0812">Transmembrane</keyword>
<dbReference type="PANTHER" id="PTHR20855:SF3">
    <property type="entry name" value="LD03007P"/>
    <property type="match status" value="1"/>
</dbReference>
<keyword evidence="6 8" id="KW-0472">Membrane</keyword>
<feature type="transmembrane region" description="Helical" evidence="8">
    <location>
        <begin position="196"/>
        <end position="214"/>
    </location>
</feature>
<feature type="transmembrane region" description="Helical" evidence="8">
    <location>
        <begin position="116"/>
        <end position="135"/>
    </location>
</feature>
<sequence length="251" mass="29386">MISSTLLKQYIVYLNKHTYVQKLKCVQWKNRRALPQEAYCPTTVEHIANILTHGIWIIPSIFATLDLISRCQHADQYLSAIIYGGTLIFLFCVSTSFHCVFYCNKHKQLKDLLHRCDRAMIYMFIAGTYFPWLTLEPLPHDGWAAHMRWGVWLLAFLGIIYQQLFHEKYKMLETLAYLIMGCGPSAIIIFEHELRGLRDITLGGILYMSGIFFFKCDGRLPFAHAIWHLFVVMAAYHHYYAIREHLFPLTN</sequence>
<keyword evidence="5 8" id="KW-1133">Transmembrane helix</keyword>
<keyword evidence="7" id="KW-0479">Metal-binding</keyword>
<dbReference type="InterPro" id="IPR005744">
    <property type="entry name" value="Hy-lIII"/>
</dbReference>
<dbReference type="EMBL" id="CAKOFQ010006728">
    <property type="protein sequence ID" value="CAH1965718.1"/>
    <property type="molecule type" value="Genomic_DNA"/>
</dbReference>
<feature type="transmembrane region" description="Helical" evidence="8">
    <location>
        <begin position="172"/>
        <end position="190"/>
    </location>
</feature>
<evidence type="ECO:0000256" key="2">
    <source>
        <dbReference type="ARBA" id="ARBA00007018"/>
    </source>
</evidence>
<evidence type="ECO:0000256" key="4">
    <source>
        <dbReference type="ARBA" id="ARBA00022692"/>
    </source>
</evidence>
<evidence type="ECO:0000256" key="8">
    <source>
        <dbReference type="SAM" id="Phobius"/>
    </source>
</evidence>
<dbReference type="Proteomes" id="UP001152888">
    <property type="component" value="Unassembled WGS sequence"/>
</dbReference>
<comment type="similarity">
    <text evidence="2">Belongs to the ADIPOR family.</text>
</comment>
<gene>
    <name evidence="9" type="ORF">ACAOBT_LOCUS6475</name>
</gene>
<dbReference type="PANTHER" id="PTHR20855">
    <property type="entry name" value="ADIPOR/PROGESTIN RECEPTOR-RELATED"/>
    <property type="match status" value="1"/>
</dbReference>
<dbReference type="GO" id="GO:0005886">
    <property type="term" value="C:plasma membrane"/>
    <property type="evidence" value="ECO:0007669"/>
    <property type="project" value="UniProtKB-SubCell"/>
</dbReference>
<evidence type="ECO:0000256" key="7">
    <source>
        <dbReference type="PIRSR" id="PIRSR604254-1"/>
    </source>
</evidence>
<feature type="binding site" evidence="7">
    <location>
        <position position="228"/>
    </location>
    <ligand>
        <name>Zn(2+)</name>
        <dbReference type="ChEBI" id="CHEBI:29105"/>
    </ligand>
</feature>
<comment type="subcellular location">
    <subcellularLocation>
        <location evidence="1">Cell membrane</location>
        <topology evidence="1">Multi-pass membrane protein</topology>
    </subcellularLocation>
</comment>
<feature type="binding site" evidence="7">
    <location>
        <position position="98"/>
    </location>
    <ligand>
        <name>Zn(2+)</name>
        <dbReference type="ChEBI" id="CHEBI:29105"/>
    </ligand>
</feature>
<keyword evidence="10" id="KW-1185">Reference proteome</keyword>
<dbReference type="GO" id="GO:0140911">
    <property type="term" value="F:pore-forming activity"/>
    <property type="evidence" value="ECO:0007669"/>
    <property type="project" value="InterPro"/>
</dbReference>
<dbReference type="NCBIfam" id="TIGR01065">
    <property type="entry name" value="hlyIII"/>
    <property type="match status" value="1"/>
</dbReference>
<keyword evidence="7" id="KW-0862">Zinc</keyword>
<evidence type="ECO:0000313" key="9">
    <source>
        <dbReference type="EMBL" id="CAH1965718.1"/>
    </source>
</evidence>
<dbReference type="OrthoDB" id="186812at2759"/>
<proteinExistence type="inferred from homology"/>
<feature type="transmembrane region" description="Helical" evidence="8">
    <location>
        <begin position="226"/>
        <end position="242"/>
    </location>
</feature>
<feature type="transmembrane region" description="Helical" evidence="8">
    <location>
        <begin position="147"/>
        <end position="165"/>
    </location>
</feature>
<comment type="caution">
    <text evidence="9">The sequence shown here is derived from an EMBL/GenBank/DDBJ whole genome shotgun (WGS) entry which is preliminary data.</text>
</comment>
<evidence type="ECO:0000256" key="6">
    <source>
        <dbReference type="ARBA" id="ARBA00023136"/>
    </source>
</evidence>
<name>A0A9P0P004_ACAOB</name>
<protein>
    <recommendedName>
        <fullName evidence="11">Monocyte to macrophage differentiation factor 2</fullName>
    </recommendedName>
</protein>
<dbReference type="GO" id="GO:0046872">
    <property type="term" value="F:metal ion binding"/>
    <property type="evidence" value="ECO:0007669"/>
    <property type="project" value="UniProtKB-KW"/>
</dbReference>
<dbReference type="Pfam" id="PF03006">
    <property type="entry name" value="HlyIII"/>
    <property type="match status" value="1"/>
</dbReference>
<feature type="transmembrane region" description="Helical" evidence="8">
    <location>
        <begin position="80"/>
        <end position="104"/>
    </location>
</feature>
<evidence type="ECO:0000313" key="10">
    <source>
        <dbReference type="Proteomes" id="UP001152888"/>
    </source>
</evidence>
<dbReference type="InterPro" id="IPR004254">
    <property type="entry name" value="AdipoR/HlyIII-related"/>
</dbReference>
<keyword evidence="3" id="KW-1003">Cell membrane</keyword>
<dbReference type="AlphaFoldDB" id="A0A9P0P004"/>
<accession>A0A9P0P004</accession>